<keyword evidence="2" id="KW-1185">Reference proteome</keyword>
<evidence type="ECO:0000313" key="2">
    <source>
        <dbReference type="Proteomes" id="UP000025241"/>
    </source>
</evidence>
<dbReference type="Proteomes" id="UP000025241">
    <property type="component" value="Chromosome I"/>
</dbReference>
<dbReference type="AlphaFoldDB" id="A0A024HHS1"/>
<dbReference type="HOGENOM" id="CLU_152560_0_0_6"/>
<name>A0A024HHS1_PSEKB</name>
<gene>
    <name evidence="1" type="ORF">PKB_2827</name>
</gene>
<dbReference type="EMBL" id="HG322950">
    <property type="protein sequence ID" value="CDF84174.1"/>
    <property type="molecule type" value="Genomic_DNA"/>
</dbReference>
<sequence>MYDPTQRPAATADYADEEAFLFAFETHVLWKALPAFEEASRYARDRGLDCQVELLTDADGHPELCLLARLGGGQRHSIYRIVADTENQGLVHEQYAVHGGYTRRLPAHLASIDSSVLDKQLADFFMQAFGMHLGQASAHPARRAYG</sequence>
<dbReference type="OrthoDB" id="6883295at2"/>
<protein>
    <submittedName>
        <fullName evidence="1">Uncharacterized protein</fullName>
    </submittedName>
</protein>
<organism evidence="1 2">
    <name type="scientific">Pseudomonas knackmussii (strain DSM 6978 / CCUG 54928 / LMG 23759 / B13)</name>
    <dbReference type="NCBI Taxonomy" id="1301098"/>
    <lineage>
        <taxon>Bacteria</taxon>
        <taxon>Pseudomonadati</taxon>
        <taxon>Pseudomonadota</taxon>
        <taxon>Gammaproteobacteria</taxon>
        <taxon>Pseudomonadales</taxon>
        <taxon>Pseudomonadaceae</taxon>
        <taxon>Pseudomonas</taxon>
    </lineage>
</organism>
<dbReference type="KEGG" id="pkc:PKB_2827"/>
<reference evidence="1 2" key="2">
    <citation type="submission" date="2014-05" db="EMBL/GenBank/DDBJ databases">
        <title>Genome sequence of the 3-chlorobenzoate degrading bacterium Pseudomonas knackmussii B13 shows multiple evidence for horizontal gene transfer.</title>
        <authorList>
            <person name="Miyazaki R."/>
            <person name="Bertelli C."/>
            <person name="Falquet L."/>
            <person name="Robinson-Rechavi M."/>
            <person name="Gharib W."/>
            <person name="Roy S."/>
            <person name="Van der Meer J.R."/>
        </authorList>
    </citation>
    <scope>NUCLEOTIDE SEQUENCE [LARGE SCALE GENOMIC DNA]</scope>
    <source>
        <strain evidence="1 2">B13</strain>
    </source>
</reference>
<dbReference type="PATRIC" id="fig|1301098.3.peg.2843"/>
<proteinExistence type="predicted"/>
<evidence type="ECO:0000313" key="1">
    <source>
        <dbReference type="EMBL" id="CDF84174.1"/>
    </source>
</evidence>
<accession>A0A024HHS1</accession>
<dbReference type="RefSeq" id="WP_052355283.1">
    <property type="nucleotide sequence ID" value="NZ_HG322950.1"/>
</dbReference>
<reference evidence="1 2" key="1">
    <citation type="submission" date="2013-03" db="EMBL/GenBank/DDBJ databases">
        <authorList>
            <person name="Linke B."/>
        </authorList>
    </citation>
    <scope>NUCLEOTIDE SEQUENCE [LARGE SCALE GENOMIC DNA]</scope>
    <source>
        <strain evidence="1 2">B13</strain>
    </source>
</reference>